<keyword evidence="2" id="KW-1185">Reference proteome</keyword>
<comment type="caution">
    <text evidence="1">The sequence shown here is derived from an EMBL/GenBank/DDBJ whole genome shotgun (WGS) entry which is preliminary data.</text>
</comment>
<gene>
    <name evidence="1" type="ORF">B0H17DRAFT_1219864</name>
</gene>
<name>A0AAD7BF12_MYCRO</name>
<accession>A0AAD7BF12</accession>
<evidence type="ECO:0000313" key="1">
    <source>
        <dbReference type="EMBL" id="KAJ7618950.1"/>
    </source>
</evidence>
<evidence type="ECO:0000313" key="2">
    <source>
        <dbReference type="Proteomes" id="UP001221757"/>
    </source>
</evidence>
<sequence>MSPDDLYAQSKFANVVFPSECAKRYAVDGVVSTAVHPGMLTADIGETIIR</sequence>
<proteinExistence type="predicted"/>
<protein>
    <submittedName>
        <fullName evidence="1">Uncharacterized protein</fullName>
    </submittedName>
</protein>
<organism evidence="1 2">
    <name type="scientific">Mycena rosella</name>
    <name type="common">Pink bonnet</name>
    <name type="synonym">Agaricus rosellus</name>
    <dbReference type="NCBI Taxonomy" id="1033263"/>
    <lineage>
        <taxon>Eukaryota</taxon>
        <taxon>Fungi</taxon>
        <taxon>Dikarya</taxon>
        <taxon>Basidiomycota</taxon>
        <taxon>Agaricomycotina</taxon>
        <taxon>Agaricomycetes</taxon>
        <taxon>Agaricomycetidae</taxon>
        <taxon>Agaricales</taxon>
        <taxon>Marasmiineae</taxon>
        <taxon>Mycenaceae</taxon>
        <taxon>Mycena</taxon>
    </lineage>
</organism>
<dbReference type="Proteomes" id="UP001221757">
    <property type="component" value="Unassembled WGS sequence"/>
</dbReference>
<reference evidence="1" key="1">
    <citation type="submission" date="2023-03" db="EMBL/GenBank/DDBJ databases">
        <title>Massive genome expansion in bonnet fungi (Mycena s.s.) driven by repeated elements and novel gene families across ecological guilds.</title>
        <authorList>
            <consortium name="Lawrence Berkeley National Laboratory"/>
            <person name="Harder C.B."/>
            <person name="Miyauchi S."/>
            <person name="Viragh M."/>
            <person name="Kuo A."/>
            <person name="Thoen E."/>
            <person name="Andreopoulos B."/>
            <person name="Lu D."/>
            <person name="Skrede I."/>
            <person name="Drula E."/>
            <person name="Henrissat B."/>
            <person name="Morin E."/>
            <person name="Kohler A."/>
            <person name="Barry K."/>
            <person name="LaButti K."/>
            <person name="Morin E."/>
            <person name="Salamov A."/>
            <person name="Lipzen A."/>
            <person name="Mereny Z."/>
            <person name="Hegedus B."/>
            <person name="Baldrian P."/>
            <person name="Stursova M."/>
            <person name="Weitz H."/>
            <person name="Taylor A."/>
            <person name="Grigoriev I.V."/>
            <person name="Nagy L.G."/>
            <person name="Martin F."/>
            <person name="Kauserud H."/>
        </authorList>
    </citation>
    <scope>NUCLEOTIDE SEQUENCE</scope>
    <source>
        <strain evidence="1">CBHHK067</strain>
    </source>
</reference>
<dbReference type="AlphaFoldDB" id="A0AAD7BF12"/>
<dbReference type="EMBL" id="JARKIE010000742">
    <property type="protein sequence ID" value="KAJ7618950.1"/>
    <property type="molecule type" value="Genomic_DNA"/>
</dbReference>
<dbReference type="Gene3D" id="3.40.50.720">
    <property type="entry name" value="NAD(P)-binding Rossmann-like Domain"/>
    <property type="match status" value="1"/>
</dbReference>